<feature type="compositionally biased region" description="Polar residues" evidence="2">
    <location>
        <begin position="452"/>
        <end position="467"/>
    </location>
</feature>
<organism evidence="4">
    <name type="scientific">Chromera velia CCMP2878</name>
    <dbReference type="NCBI Taxonomy" id="1169474"/>
    <lineage>
        <taxon>Eukaryota</taxon>
        <taxon>Sar</taxon>
        <taxon>Alveolata</taxon>
        <taxon>Colpodellida</taxon>
        <taxon>Chromeraceae</taxon>
        <taxon>Chromera</taxon>
    </lineage>
</organism>
<evidence type="ECO:0000256" key="2">
    <source>
        <dbReference type="SAM" id="MobiDB-lite"/>
    </source>
</evidence>
<reference evidence="4" key="1">
    <citation type="submission" date="2014-11" db="EMBL/GenBank/DDBJ databases">
        <authorList>
            <person name="Otto D Thomas"/>
            <person name="Naeem Raeece"/>
        </authorList>
    </citation>
    <scope>NUCLEOTIDE SEQUENCE</scope>
</reference>
<dbReference type="GO" id="GO:0003723">
    <property type="term" value="F:RNA binding"/>
    <property type="evidence" value="ECO:0007669"/>
    <property type="project" value="UniProtKB-UniRule"/>
</dbReference>
<feature type="compositionally biased region" description="Low complexity" evidence="2">
    <location>
        <begin position="24"/>
        <end position="44"/>
    </location>
</feature>
<feature type="compositionally biased region" description="Polar residues" evidence="2">
    <location>
        <begin position="1977"/>
        <end position="1990"/>
    </location>
</feature>
<gene>
    <name evidence="4" type="ORF">Cvel_21921</name>
</gene>
<feature type="region of interest" description="Disordered" evidence="2">
    <location>
        <begin position="682"/>
        <end position="1172"/>
    </location>
</feature>
<dbReference type="InterPro" id="IPR035979">
    <property type="entry name" value="RBD_domain_sf"/>
</dbReference>
<feature type="compositionally biased region" description="Basic and acidic residues" evidence="2">
    <location>
        <begin position="1390"/>
        <end position="1415"/>
    </location>
</feature>
<proteinExistence type="predicted"/>
<feature type="compositionally biased region" description="Low complexity" evidence="2">
    <location>
        <begin position="1746"/>
        <end position="1757"/>
    </location>
</feature>
<protein>
    <recommendedName>
        <fullName evidence="3">RRM domain-containing protein</fullName>
    </recommendedName>
</protein>
<feature type="region of interest" description="Disordered" evidence="2">
    <location>
        <begin position="1390"/>
        <end position="1772"/>
    </location>
</feature>
<dbReference type="VEuPathDB" id="CryptoDB:Cvel_21921"/>
<evidence type="ECO:0000313" key="4">
    <source>
        <dbReference type="EMBL" id="CEM29233.1"/>
    </source>
</evidence>
<feature type="compositionally biased region" description="Gly residues" evidence="2">
    <location>
        <begin position="483"/>
        <end position="493"/>
    </location>
</feature>
<feature type="compositionally biased region" description="Polar residues" evidence="2">
    <location>
        <begin position="795"/>
        <end position="807"/>
    </location>
</feature>
<feature type="compositionally biased region" description="Low complexity" evidence="2">
    <location>
        <begin position="339"/>
        <end position="358"/>
    </location>
</feature>
<feature type="compositionally biased region" description="Basic residues" evidence="2">
    <location>
        <begin position="1895"/>
        <end position="1909"/>
    </location>
</feature>
<feature type="compositionally biased region" description="Low complexity" evidence="2">
    <location>
        <begin position="2002"/>
        <end position="2013"/>
    </location>
</feature>
<sequence>MAEPRFVALSSKDTQSPEAQTRQSPGSPSTPAPSAASPAAAARAVGKAEARPEKEIVPVGGKDPEHEATPNTPAALPRSSFTVRGAKERERGTCAAENRRTPLKTPRERAAPPPSKIPPAKSKSNATAVSRRSDRTVPVASRGTKKNDLSAAVKRTNGAERESSFCADVEHACSPQDDRQTPSSKERLTSTFLDKTCQSPLSRIDENKPTVITQKPSQVGAQTDRPGHRRSSYHYSVAHANSPGTTLATHRGTPASSRAPADAGLLSSSTVHVGGARHVSPSMAEARPSGFRVSPGIRQSPTGGREVKTLTSSVNQPPPPRASVNAGDRAAAPSRTRRVQAATASVGTGGSSSVQQKAQGGGAAAPPEPSPRGVREGRFERTSLGSTSMKPQSVLLHGQTVHLHAQKSAVGTQRQAREKETPNATAATPRGGLPSSSSSSSSSSATAGQAHENPTTVGTNHTQQQTHGRVAGGRKHGPSAGLSGMGGPEGGPGRQSFGLQKKAVPSRFQSASKTPTSPHLTAATAGGGVNEKERERGGKTPRVDAQHARVRTVRTSVGVAPTPRRAQGQSEALKVVSALPSGEEAQSTHTQEQQQEQQFPETEIEVPLPSPLPSAPLGGKREDPGSLMGVLENVSDGDSGERGVLGETPEVLQGMGGSEENLPLELLSCAEGGVVSPCLRESGCVDEQGEKPPESGAGGAEERSPLEKQFEEEEANGSPSLMGEEREETEGVFVSIPTPPPPSSSSVLEQKRDGESQQQEEEGGVDEKVETSSSSSVQITKEGGGKDEKEGASVSPKNEASVNPSDGQQEESTKSPPEEDGGGGACEEIPDKGALSGPPPPSSPVSSPLPSESKKGDQTQTDPGTLAVVEPSSSSSPDTPLPESVGPHPTVSRTLPGPDVPFFPTAASGSALSEKTGRQSPPLPLPVPSAAVTAFAGSFGGSPSHRVSSVEPRTQFPRSSSKLSLARRQQKEKNEREEPSFSPASASPPMPPMTAASPPQAPSPLINLLESQRANFDFTRPAEAPSVSVDRSGGTTGAREGTTGIDSEKEKDLAFGGMGGRFLPASRLNTSSSSAESRKVGTGGARSSVSSSAKRGQGNQSMPAASEDALRASSVQRKGEKEASASSSLSISGSHSTRPQQEEQQDPLPKAEETKDPPASASPPPSLVSTKMQTELQVFNLTKHITLALNVFPKAEQHSSKKSPFSFSPRRLSSKLPFVRRRYSWPDLATPGSTSFLEVPFGRSVGTSGCVGVPVCERAKLAVRDEVSKRISATGSNMPLYAKKSSPPKKAARPARASTGTGKGGAGTPSSKARPSRRRPPTGFPSSSYRPQILEAPSHSIEIDLPPGEGGGSGRDSRILEALLRSWTQSKCEDMRKYGELEAENRKLVQKLQRVEQERDMERRKSEARRQKEDATENNQTHASEEHLPSPTGSPESVALAPHTPSASPPTATGRPPRSHPIVHRPSPRLSPRPDDPPMSARSSTASAVAPPSDAPVHRHHQGTGGGNARPSGMRPSGTIETPCFPHRASTEEEGAPLRRKTKGSRHGHRGGTVEEEEMLREREGGVGLFPFSPADRVPRSSDGEGVSRLPGPGSSRRNEGDPRDRGAFPEEGDPTCGGRGYAGPHSDDRPESPHPHPCSTPAGSAAAANDRSTTALFFERGRRRSGSEVEEREYEEESPSSFSHGGSAGTGGQGSFESRSSRTKPPPTGVPLLDLSMLGKRIPPEEEREELERQLREKEMEERLSAAPPSSSRYSRQNTARSSLHQHQQVSSALLGRNSLGAEIGLGLCSPPVSVGEWSSLGLSGQLPLSPQCLTDRRERRQKSRYGGGAASLCGASVSSHRGGTGSSSCVPPLPLPSPEAAYRGSGFGPDGSPVGGVGGEWSQGDYTEGRWRGTAHRAATHHGHPHSASRPPAPATESRCSPDASLCGESVDNDADFYPSSASYLAGRLGGVPDRTSLGSYGRGTTMSRGEESLSGFSSAKQQQQNLNRVPPVGGGVGGKSHQQQQQQQQKGHGGVDIYSNSSKFGRRSDATVNILVSGIKYGEKSTDVQAKLKEMAGVTELKVQEDSLSGACKGEALMRFGDQDEADRAYARLKDRGYTVKYLGDSEYLTKKNMQ</sequence>
<feature type="compositionally biased region" description="Basic and acidic residues" evidence="2">
    <location>
        <begin position="85"/>
        <end position="110"/>
    </location>
</feature>
<feature type="compositionally biased region" description="Gly residues" evidence="2">
    <location>
        <begin position="1867"/>
        <end position="1883"/>
    </location>
</feature>
<feature type="compositionally biased region" description="Polar residues" evidence="2">
    <location>
        <begin position="210"/>
        <end position="221"/>
    </location>
</feature>
<feature type="compositionally biased region" description="Basic and acidic residues" evidence="2">
    <location>
        <begin position="530"/>
        <end position="547"/>
    </location>
</feature>
<dbReference type="InterPro" id="IPR012677">
    <property type="entry name" value="Nucleotide-bd_a/b_plait_sf"/>
</dbReference>
<dbReference type="SUPFAM" id="SSF54928">
    <property type="entry name" value="RNA-binding domain, RBD"/>
    <property type="match status" value="1"/>
</dbReference>
<feature type="compositionally biased region" description="Polar residues" evidence="2">
    <location>
        <begin position="1758"/>
        <end position="1772"/>
    </location>
</feature>
<feature type="compositionally biased region" description="Polar residues" evidence="2">
    <location>
        <begin position="189"/>
        <end position="201"/>
    </location>
</feature>
<feature type="compositionally biased region" description="Low complexity" evidence="2">
    <location>
        <begin position="1478"/>
        <end position="1492"/>
    </location>
</feature>
<feature type="domain" description="RRM" evidence="3">
    <location>
        <begin position="2035"/>
        <end position="2118"/>
    </location>
</feature>
<feature type="compositionally biased region" description="Basic residues" evidence="2">
    <location>
        <begin position="1538"/>
        <end position="1550"/>
    </location>
</feature>
<feature type="region of interest" description="Disordered" evidence="2">
    <location>
        <begin position="1862"/>
        <end position="2025"/>
    </location>
</feature>
<feature type="compositionally biased region" description="Low complexity" evidence="2">
    <location>
        <begin position="1124"/>
        <end position="1136"/>
    </location>
</feature>
<feature type="compositionally biased region" description="Polar residues" evidence="2">
    <location>
        <begin position="11"/>
        <end position="23"/>
    </location>
</feature>
<name>A0A0G4GI30_9ALVE</name>
<feature type="compositionally biased region" description="Low complexity" evidence="2">
    <location>
        <begin position="1441"/>
        <end position="1456"/>
    </location>
</feature>
<accession>A0A0G4GI30</accession>
<evidence type="ECO:0000256" key="1">
    <source>
        <dbReference type="PROSITE-ProRule" id="PRU00176"/>
    </source>
</evidence>
<feature type="compositionally biased region" description="Basic and acidic residues" evidence="2">
    <location>
        <begin position="1723"/>
        <end position="1745"/>
    </location>
</feature>
<feature type="region of interest" description="Disordered" evidence="2">
    <location>
        <begin position="1"/>
        <end position="659"/>
    </location>
</feature>
<feature type="compositionally biased region" description="Low complexity" evidence="2">
    <location>
        <begin position="435"/>
        <end position="444"/>
    </location>
</feature>
<dbReference type="PROSITE" id="PS50102">
    <property type="entry name" value="RRM"/>
    <property type="match status" value="1"/>
</dbReference>
<feature type="compositionally biased region" description="Basic and acidic residues" evidence="2">
    <location>
        <begin position="157"/>
        <end position="188"/>
    </location>
</feature>
<keyword evidence="1" id="KW-0694">RNA-binding</keyword>
<feature type="compositionally biased region" description="Basic and acidic residues" evidence="2">
    <location>
        <begin position="1597"/>
        <end position="1609"/>
    </location>
</feature>
<feature type="compositionally biased region" description="Polar residues" evidence="2">
    <location>
        <begin position="1085"/>
        <end position="1103"/>
    </location>
</feature>
<feature type="region of interest" description="Disordered" evidence="2">
    <location>
        <begin position="1277"/>
        <end position="1357"/>
    </location>
</feature>
<dbReference type="InterPro" id="IPR000504">
    <property type="entry name" value="RRM_dom"/>
</dbReference>
<feature type="compositionally biased region" description="Low complexity" evidence="2">
    <location>
        <begin position="583"/>
        <end position="607"/>
    </location>
</feature>
<evidence type="ECO:0000259" key="3">
    <source>
        <dbReference type="PROSITE" id="PS50102"/>
    </source>
</evidence>
<feature type="compositionally biased region" description="Basic and acidic residues" evidence="2">
    <location>
        <begin position="1626"/>
        <end position="1635"/>
    </location>
</feature>
<dbReference type="Gene3D" id="3.30.70.330">
    <property type="match status" value="1"/>
</dbReference>
<feature type="compositionally biased region" description="Basic and acidic residues" evidence="2">
    <location>
        <begin position="969"/>
        <end position="979"/>
    </location>
</feature>
<feature type="compositionally biased region" description="Low complexity" evidence="2">
    <location>
        <begin position="871"/>
        <end position="884"/>
    </location>
</feature>
<feature type="compositionally biased region" description="Polar residues" evidence="2">
    <location>
        <begin position="1959"/>
        <end position="1970"/>
    </location>
</feature>
<dbReference type="EMBL" id="CDMZ01001217">
    <property type="protein sequence ID" value="CEM29233.1"/>
    <property type="molecule type" value="Genomic_DNA"/>
</dbReference>
<feature type="compositionally biased region" description="Acidic residues" evidence="2">
    <location>
        <begin position="1669"/>
        <end position="1679"/>
    </location>
</feature>
<feature type="compositionally biased region" description="Basic and acidic residues" evidence="2">
    <location>
        <begin position="46"/>
        <end position="68"/>
    </location>
</feature>
<feature type="compositionally biased region" description="Polar residues" evidence="2">
    <location>
        <begin position="507"/>
        <end position="519"/>
    </location>
</feature>
<feature type="compositionally biased region" description="Basic and acidic residues" evidence="2">
    <location>
        <begin position="700"/>
        <end position="709"/>
    </location>
</feature>
<feature type="compositionally biased region" description="Basic residues" evidence="2">
    <location>
        <begin position="1457"/>
        <end position="1467"/>
    </location>
</feature>